<gene>
    <name evidence="1" type="ORF">SELMODRAFT_431308</name>
</gene>
<dbReference type="Proteomes" id="UP000001514">
    <property type="component" value="Unassembled WGS sequence"/>
</dbReference>
<dbReference type="EMBL" id="GL377715">
    <property type="protein sequence ID" value="EFJ05703.1"/>
    <property type="molecule type" value="Genomic_DNA"/>
</dbReference>
<dbReference type="KEGG" id="smo:SELMODRAFT_431308"/>
<organism evidence="2">
    <name type="scientific">Selaginella moellendorffii</name>
    <name type="common">Spikemoss</name>
    <dbReference type="NCBI Taxonomy" id="88036"/>
    <lineage>
        <taxon>Eukaryota</taxon>
        <taxon>Viridiplantae</taxon>
        <taxon>Streptophyta</taxon>
        <taxon>Embryophyta</taxon>
        <taxon>Tracheophyta</taxon>
        <taxon>Lycopodiopsida</taxon>
        <taxon>Selaginellales</taxon>
        <taxon>Selaginellaceae</taxon>
        <taxon>Selaginella</taxon>
    </lineage>
</organism>
<dbReference type="Gramene" id="EFJ05703">
    <property type="protein sequence ID" value="EFJ05703"/>
    <property type="gene ID" value="SELMODRAFT_431308"/>
</dbReference>
<dbReference type="AlphaFoldDB" id="D8TC65"/>
<sequence length="513" mass="57438">MGIVLEACRTASEFIRDKDRNKCMLKSLFPSVGCSYANGKGTGMTISSMGTYRFNRQAKHSTRAPCCKEDPADTSEKLRGMATSTAIDAQRPRPWSELVPDVPAFRLDIWARPSDCSEMADFQSEERFPAPALDEAAVEGRALKGERDLNNLEFSSIESRLYNGPGWPRGRWNQGYRCVLEAGSRDSVYWRRCAARGCNWNLHLRRGIHRQTAVRSGLGDGSSKDAAMPITAEEEEVQIPNWAEMSRKRLEASRQLDEEFRRVFFKAEGAIHAYHNRVKEAADDIRVLEAEASKFIGWFYRVGRQDDEELDATNRCGMVTLVRPDGTCVTSYACMKKKAEEESDGKRYVVCVDGRRYECVSEVAGMLPELLGLRGGGADARAVGARIECGAPVMTPRGSLTGVVVGFGKLRNDKRRSKKLKPPYNFPITKGDFGPFLEGVPESIAKDCRVGVEVSCLVYYNTVECKISFPAIEWRHKNYFKADGTIVRLSCVEHRDRILRPRGIGRAAQGRAR</sequence>
<keyword evidence="2" id="KW-1185">Reference proteome</keyword>
<evidence type="ECO:0000313" key="2">
    <source>
        <dbReference type="Proteomes" id="UP000001514"/>
    </source>
</evidence>
<dbReference type="InParanoid" id="D8TC65"/>
<proteinExistence type="predicted"/>
<name>D8TC65_SELML</name>
<evidence type="ECO:0000313" key="1">
    <source>
        <dbReference type="EMBL" id="EFJ05703.1"/>
    </source>
</evidence>
<protein>
    <submittedName>
        <fullName evidence="1">Uncharacterized protein</fullName>
    </submittedName>
</protein>
<reference evidence="1 2" key="1">
    <citation type="journal article" date="2011" name="Science">
        <title>The Selaginella genome identifies genetic changes associated with the evolution of vascular plants.</title>
        <authorList>
            <person name="Banks J.A."/>
            <person name="Nishiyama T."/>
            <person name="Hasebe M."/>
            <person name="Bowman J.L."/>
            <person name="Gribskov M."/>
            <person name="dePamphilis C."/>
            <person name="Albert V.A."/>
            <person name="Aono N."/>
            <person name="Aoyama T."/>
            <person name="Ambrose B.A."/>
            <person name="Ashton N.W."/>
            <person name="Axtell M.J."/>
            <person name="Barker E."/>
            <person name="Barker M.S."/>
            <person name="Bennetzen J.L."/>
            <person name="Bonawitz N.D."/>
            <person name="Chapple C."/>
            <person name="Cheng C."/>
            <person name="Correa L.G."/>
            <person name="Dacre M."/>
            <person name="DeBarry J."/>
            <person name="Dreyer I."/>
            <person name="Elias M."/>
            <person name="Engstrom E.M."/>
            <person name="Estelle M."/>
            <person name="Feng L."/>
            <person name="Finet C."/>
            <person name="Floyd S.K."/>
            <person name="Frommer W.B."/>
            <person name="Fujita T."/>
            <person name="Gramzow L."/>
            <person name="Gutensohn M."/>
            <person name="Harholt J."/>
            <person name="Hattori M."/>
            <person name="Heyl A."/>
            <person name="Hirai T."/>
            <person name="Hiwatashi Y."/>
            <person name="Ishikawa M."/>
            <person name="Iwata M."/>
            <person name="Karol K.G."/>
            <person name="Koehler B."/>
            <person name="Kolukisaoglu U."/>
            <person name="Kubo M."/>
            <person name="Kurata T."/>
            <person name="Lalonde S."/>
            <person name="Li K."/>
            <person name="Li Y."/>
            <person name="Litt A."/>
            <person name="Lyons E."/>
            <person name="Manning G."/>
            <person name="Maruyama T."/>
            <person name="Michael T.P."/>
            <person name="Mikami K."/>
            <person name="Miyazaki S."/>
            <person name="Morinaga S."/>
            <person name="Murata T."/>
            <person name="Mueller-Roeber B."/>
            <person name="Nelson D.R."/>
            <person name="Obara M."/>
            <person name="Oguri Y."/>
            <person name="Olmstead R.G."/>
            <person name="Onodera N."/>
            <person name="Petersen B.L."/>
            <person name="Pils B."/>
            <person name="Prigge M."/>
            <person name="Rensing S.A."/>
            <person name="Riano-Pachon D.M."/>
            <person name="Roberts A.W."/>
            <person name="Sato Y."/>
            <person name="Scheller H.V."/>
            <person name="Schulz B."/>
            <person name="Schulz C."/>
            <person name="Shakirov E.V."/>
            <person name="Shibagaki N."/>
            <person name="Shinohara N."/>
            <person name="Shippen D.E."/>
            <person name="Soerensen I."/>
            <person name="Sotooka R."/>
            <person name="Sugimoto N."/>
            <person name="Sugita M."/>
            <person name="Sumikawa N."/>
            <person name="Tanurdzic M."/>
            <person name="Theissen G."/>
            <person name="Ulvskov P."/>
            <person name="Wakazuki S."/>
            <person name="Weng J.K."/>
            <person name="Willats W.W."/>
            <person name="Wipf D."/>
            <person name="Wolf P.G."/>
            <person name="Yang L."/>
            <person name="Zimmer A.D."/>
            <person name="Zhu Q."/>
            <person name="Mitros T."/>
            <person name="Hellsten U."/>
            <person name="Loque D."/>
            <person name="Otillar R."/>
            <person name="Salamov A."/>
            <person name="Schmutz J."/>
            <person name="Shapiro H."/>
            <person name="Lindquist E."/>
            <person name="Lucas S."/>
            <person name="Rokhsar D."/>
            <person name="Grigoriev I.V."/>
        </authorList>
    </citation>
    <scope>NUCLEOTIDE SEQUENCE [LARGE SCALE GENOMIC DNA]</scope>
</reference>
<dbReference type="HOGENOM" id="CLU_048202_0_0_1"/>
<accession>D8TC65</accession>